<comment type="subcellular location">
    <subcellularLocation>
        <location evidence="1">Periplasm</location>
    </subcellularLocation>
</comment>
<gene>
    <name evidence="5" type="ORF">D8780_01260</name>
</gene>
<evidence type="ECO:0000256" key="2">
    <source>
        <dbReference type="ARBA" id="ARBA00005695"/>
    </source>
</evidence>
<dbReference type="InterPro" id="IPR039424">
    <property type="entry name" value="SBP_5"/>
</dbReference>
<keyword evidence="6" id="KW-1185">Reference proteome</keyword>
<dbReference type="Pfam" id="PF00496">
    <property type="entry name" value="SBP_bac_5"/>
    <property type="match status" value="1"/>
</dbReference>
<accession>A0A3L7JEY9</accession>
<organism evidence="5 6">
    <name type="scientific">Notoacmeibacter ruber</name>
    <dbReference type="NCBI Taxonomy" id="2670375"/>
    <lineage>
        <taxon>Bacteria</taxon>
        <taxon>Pseudomonadati</taxon>
        <taxon>Pseudomonadota</taxon>
        <taxon>Alphaproteobacteria</taxon>
        <taxon>Hyphomicrobiales</taxon>
        <taxon>Notoacmeibacteraceae</taxon>
        <taxon>Notoacmeibacter</taxon>
    </lineage>
</organism>
<reference evidence="5 6" key="1">
    <citation type="submission" date="2018-10" db="EMBL/GenBank/DDBJ databases">
        <title>Notoacmeibacter sp. M2BS9Y-3-1, whole genome shotgun sequence.</title>
        <authorList>
            <person name="Tuo L."/>
        </authorList>
    </citation>
    <scope>NUCLEOTIDE SEQUENCE [LARGE SCALE GENOMIC DNA]</scope>
    <source>
        <strain evidence="5 6">M2BS9Y-3-1</strain>
    </source>
</reference>
<dbReference type="Gene3D" id="3.40.190.10">
    <property type="entry name" value="Periplasmic binding protein-like II"/>
    <property type="match status" value="1"/>
</dbReference>
<proteinExistence type="inferred from homology"/>
<evidence type="ECO:0000313" key="6">
    <source>
        <dbReference type="Proteomes" id="UP000281094"/>
    </source>
</evidence>
<dbReference type="CDD" id="cd08497">
    <property type="entry name" value="MbnE-like"/>
    <property type="match status" value="1"/>
</dbReference>
<dbReference type="GO" id="GO:0015833">
    <property type="term" value="P:peptide transport"/>
    <property type="evidence" value="ECO:0007669"/>
    <property type="project" value="TreeGrafter"/>
</dbReference>
<protein>
    <submittedName>
        <fullName evidence="5">ABC transporter substrate-binding protein</fullName>
    </submittedName>
</protein>
<dbReference type="GO" id="GO:0042884">
    <property type="term" value="P:microcin transport"/>
    <property type="evidence" value="ECO:0007669"/>
    <property type="project" value="TreeGrafter"/>
</dbReference>
<evidence type="ECO:0000313" key="5">
    <source>
        <dbReference type="EMBL" id="RLQ87042.1"/>
    </source>
</evidence>
<dbReference type="Proteomes" id="UP000281094">
    <property type="component" value="Unassembled WGS sequence"/>
</dbReference>
<dbReference type="RefSeq" id="WP_121644010.1">
    <property type="nucleotide sequence ID" value="NZ_RCWN01000001.1"/>
</dbReference>
<dbReference type="AlphaFoldDB" id="A0A3L7JEY9"/>
<evidence type="ECO:0000256" key="3">
    <source>
        <dbReference type="ARBA" id="ARBA00022729"/>
    </source>
</evidence>
<dbReference type="InterPro" id="IPR000914">
    <property type="entry name" value="SBP_5_dom"/>
</dbReference>
<dbReference type="SUPFAM" id="SSF53850">
    <property type="entry name" value="Periplasmic binding protein-like II"/>
    <property type="match status" value="1"/>
</dbReference>
<dbReference type="PANTHER" id="PTHR30290:SF64">
    <property type="entry name" value="ABC TRANSPORTER PERIPLASMIC BINDING PROTEIN"/>
    <property type="match status" value="1"/>
</dbReference>
<dbReference type="PANTHER" id="PTHR30290">
    <property type="entry name" value="PERIPLASMIC BINDING COMPONENT OF ABC TRANSPORTER"/>
    <property type="match status" value="1"/>
</dbReference>
<comment type="caution">
    <text evidence="5">The sequence shown here is derived from an EMBL/GenBank/DDBJ whole genome shotgun (WGS) entry which is preliminary data.</text>
</comment>
<dbReference type="EMBL" id="RCWN01000001">
    <property type="protein sequence ID" value="RLQ87042.1"/>
    <property type="molecule type" value="Genomic_DNA"/>
</dbReference>
<keyword evidence="3" id="KW-0732">Signal</keyword>
<evidence type="ECO:0000256" key="1">
    <source>
        <dbReference type="ARBA" id="ARBA00004418"/>
    </source>
</evidence>
<name>A0A3L7JEY9_9HYPH</name>
<dbReference type="GO" id="GO:0030288">
    <property type="term" value="C:outer membrane-bounded periplasmic space"/>
    <property type="evidence" value="ECO:0007669"/>
    <property type="project" value="TreeGrafter"/>
</dbReference>
<dbReference type="Gene3D" id="3.10.105.10">
    <property type="entry name" value="Dipeptide-binding Protein, Domain 3"/>
    <property type="match status" value="1"/>
</dbReference>
<dbReference type="GO" id="GO:1904680">
    <property type="term" value="F:peptide transmembrane transporter activity"/>
    <property type="evidence" value="ECO:0007669"/>
    <property type="project" value="TreeGrafter"/>
</dbReference>
<comment type="similarity">
    <text evidence="2">Belongs to the bacterial solute-binding protein 5 family.</text>
</comment>
<feature type="domain" description="Solute-binding protein family 5" evidence="4">
    <location>
        <begin position="130"/>
        <end position="540"/>
    </location>
</feature>
<evidence type="ECO:0000259" key="4">
    <source>
        <dbReference type="Pfam" id="PF00496"/>
    </source>
</evidence>
<sequence length="643" mass="72267">MADGAMPVASRRAVLTGAAAMATAPFLPGPLFADIPRNKALHGLSAFGELKYGPDFQHFDFANPDAPKGGRISFQAPNWTGNQSTTGFDTLNMFVLRGIGAPRLELTYDGLMTPAPINTMAGAFDEPDSIYGLIAESVMIEDGGRRYRFRLRQEARFHDGSPVTAADIVDSYERFQRTETHPFFSAPLTNLSAVKAHGDHEVSLTFANENSERAILSAASLPIIARSFWDDHPYDGSQLVAPLGSGPYRVGRMRAGTFIEYDRDPDYWGADLPVRRGLYHFDVIRVETFRDHAPAFESFKKGETLYREEFSSQRWAQQYDFPALRDGRVVKREVPREEVGGFQGMAINRRRAKFDDARIRRALDLCFDFEWMNRQLFFGQYERTTSFFHGSEFEAKGHASSAERALLEPFLNELHDLLLESPPLPSVSDGSGQDRSKLREAARLLAEAGWKRGADNLVADENGKRLSVELLTDQQGFIRIFQPYSQNLRRIGIDATVRLIETTLYERRVRDYDFDCTVQNLNHGATPSDDALSLIFGSQAADANGTQNLAGTKSPAVDAMIAAAGRAENRDDLRTALRALDRIMRHRQDWVLQWSSPSHRVSHWDVFGYGEKPPYGFAIESLWWWDRNKAEKLGLARTDMSGN</sequence>